<dbReference type="SMART" id="SM00452">
    <property type="entry name" value="STI"/>
    <property type="match status" value="1"/>
</dbReference>
<keyword evidence="2" id="KW-0646">Protease inhibitor</keyword>
<feature type="chain" id="PRO_5047292333" evidence="3">
    <location>
        <begin position="20"/>
        <end position="161"/>
    </location>
</feature>
<keyword evidence="5" id="KW-1185">Reference proteome</keyword>
<dbReference type="Proteomes" id="UP000823775">
    <property type="component" value="Unassembled WGS sequence"/>
</dbReference>
<accession>A0ABS8TCX8</accession>
<dbReference type="Gene3D" id="2.80.10.50">
    <property type="match status" value="2"/>
</dbReference>
<comment type="similarity">
    <text evidence="1">Belongs to the protease inhibitor I3 (leguminous Kunitz-type inhibitor) family.</text>
</comment>
<dbReference type="Pfam" id="PF00197">
    <property type="entry name" value="Kunitz_legume"/>
    <property type="match status" value="1"/>
</dbReference>
<proteinExistence type="inferred from homology"/>
<evidence type="ECO:0000256" key="2">
    <source>
        <dbReference type="ARBA" id="ARBA00022690"/>
    </source>
</evidence>
<gene>
    <name evidence="4" type="ORF">HAX54_008235</name>
</gene>
<evidence type="ECO:0000313" key="5">
    <source>
        <dbReference type="Proteomes" id="UP000823775"/>
    </source>
</evidence>
<dbReference type="PANTHER" id="PTHR33107">
    <property type="entry name" value="KUNITZ TRYPSIN INHIBITOR 2"/>
    <property type="match status" value="1"/>
</dbReference>
<dbReference type="InterPro" id="IPR002160">
    <property type="entry name" value="Prot_inh_Kunz-lg"/>
</dbReference>
<evidence type="ECO:0000256" key="1">
    <source>
        <dbReference type="ARBA" id="ARBA00005440"/>
    </source>
</evidence>
<sequence>MKIILLLLSLAFLPLSTLATCTSDAPNQLLRVVHDIDGRPLKSARYFIHSASWGAGGEGVLLANIGHQEHDTCPHRWCNPPMTSSKVSGSTSSLKIPKISWFQIKSLDGSMYKLAFCPDGVQYTCENIGIIEQNRYRRLALTENAKAFVFIKDNGIEKADA</sequence>
<dbReference type="EMBL" id="JACEIK010001425">
    <property type="protein sequence ID" value="MCD7469301.1"/>
    <property type="molecule type" value="Genomic_DNA"/>
</dbReference>
<dbReference type="InterPro" id="IPR011065">
    <property type="entry name" value="Kunitz_inhibitor_STI-like_sf"/>
</dbReference>
<feature type="signal peptide" evidence="3">
    <location>
        <begin position="1"/>
        <end position="19"/>
    </location>
</feature>
<evidence type="ECO:0000256" key="3">
    <source>
        <dbReference type="SAM" id="SignalP"/>
    </source>
</evidence>
<reference evidence="4 5" key="1">
    <citation type="journal article" date="2021" name="BMC Genomics">
        <title>Datura genome reveals duplications of psychoactive alkaloid biosynthetic genes and high mutation rate following tissue culture.</title>
        <authorList>
            <person name="Rajewski A."/>
            <person name="Carter-House D."/>
            <person name="Stajich J."/>
            <person name="Litt A."/>
        </authorList>
    </citation>
    <scope>NUCLEOTIDE SEQUENCE [LARGE SCALE GENOMIC DNA]</scope>
    <source>
        <strain evidence="4">AR-01</strain>
    </source>
</reference>
<dbReference type="PANTHER" id="PTHR33107:SF39">
    <property type="entry name" value="KUNITZ-TYPE SERINE PROTEASE INHIBITOR DRTI-LIKE"/>
    <property type="match status" value="1"/>
</dbReference>
<evidence type="ECO:0000313" key="4">
    <source>
        <dbReference type="EMBL" id="MCD7469301.1"/>
    </source>
</evidence>
<dbReference type="SUPFAM" id="SSF50386">
    <property type="entry name" value="STI-like"/>
    <property type="match status" value="1"/>
</dbReference>
<organism evidence="4 5">
    <name type="scientific">Datura stramonium</name>
    <name type="common">Jimsonweed</name>
    <name type="synonym">Common thornapple</name>
    <dbReference type="NCBI Taxonomy" id="4076"/>
    <lineage>
        <taxon>Eukaryota</taxon>
        <taxon>Viridiplantae</taxon>
        <taxon>Streptophyta</taxon>
        <taxon>Embryophyta</taxon>
        <taxon>Tracheophyta</taxon>
        <taxon>Spermatophyta</taxon>
        <taxon>Magnoliopsida</taxon>
        <taxon>eudicotyledons</taxon>
        <taxon>Gunneridae</taxon>
        <taxon>Pentapetalae</taxon>
        <taxon>asterids</taxon>
        <taxon>lamiids</taxon>
        <taxon>Solanales</taxon>
        <taxon>Solanaceae</taxon>
        <taxon>Solanoideae</taxon>
        <taxon>Datureae</taxon>
        <taxon>Datura</taxon>
    </lineage>
</organism>
<comment type="caution">
    <text evidence="4">The sequence shown here is derived from an EMBL/GenBank/DDBJ whole genome shotgun (WGS) entry which is preliminary data.</text>
</comment>
<protein>
    <submittedName>
        <fullName evidence="4">Uncharacterized protein</fullName>
    </submittedName>
</protein>
<name>A0ABS8TCX8_DATST</name>
<keyword evidence="3" id="KW-0732">Signal</keyword>